<dbReference type="AlphaFoldDB" id="A0A326U5T7"/>
<evidence type="ECO:0000256" key="4">
    <source>
        <dbReference type="ARBA" id="ARBA00022801"/>
    </source>
</evidence>
<comment type="similarity">
    <text evidence="2">Belongs to the Nudix hydrolase family.</text>
</comment>
<evidence type="ECO:0000313" key="7">
    <source>
        <dbReference type="EMBL" id="PZW29311.1"/>
    </source>
</evidence>
<evidence type="ECO:0000313" key="8">
    <source>
        <dbReference type="Proteomes" id="UP000248806"/>
    </source>
</evidence>
<protein>
    <submittedName>
        <fullName evidence="7">NUDIX domain-containing protein</fullName>
    </submittedName>
</protein>
<keyword evidence="8" id="KW-1185">Reference proteome</keyword>
<evidence type="ECO:0000256" key="1">
    <source>
        <dbReference type="ARBA" id="ARBA00001946"/>
    </source>
</evidence>
<organism evidence="7 8">
    <name type="scientific">Thermosporothrix hazakensis</name>
    <dbReference type="NCBI Taxonomy" id="644383"/>
    <lineage>
        <taxon>Bacteria</taxon>
        <taxon>Bacillati</taxon>
        <taxon>Chloroflexota</taxon>
        <taxon>Ktedonobacteria</taxon>
        <taxon>Ktedonobacterales</taxon>
        <taxon>Thermosporotrichaceae</taxon>
        <taxon>Thermosporothrix</taxon>
    </lineage>
</organism>
<comment type="cofactor">
    <cofactor evidence="1">
        <name>Mg(2+)</name>
        <dbReference type="ChEBI" id="CHEBI:18420"/>
    </cofactor>
</comment>
<dbReference type="PROSITE" id="PS51462">
    <property type="entry name" value="NUDIX"/>
    <property type="match status" value="1"/>
</dbReference>
<gene>
    <name evidence="7" type="ORF">EI42_03033</name>
</gene>
<dbReference type="PANTHER" id="PTHR43758:SF2">
    <property type="entry name" value="OXIDIZED PURINE NUCLEOSIDE TRIPHOSPHATE HYDROLASE"/>
    <property type="match status" value="1"/>
</dbReference>
<dbReference type="InterPro" id="IPR015797">
    <property type="entry name" value="NUDIX_hydrolase-like_dom_sf"/>
</dbReference>
<name>A0A326U5T7_THEHA</name>
<dbReference type="Gene3D" id="3.90.79.10">
    <property type="entry name" value="Nucleoside Triphosphate Pyrophosphohydrolase"/>
    <property type="match status" value="1"/>
</dbReference>
<keyword evidence="3" id="KW-0479">Metal-binding</keyword>
<dbReference type="GO" id="GO:0042262">
    <property type="term" value="P:DNA protection"/>
    <property type="evidence" value="ECO:0007669"/>
    <property type="project" value="TreeGrafter"/>
</dbReference>
<evidence type="ECO:0000256" key="5">
    <source>
        <dbReference type="ARBA" id="ARBA00022842"/>
    </source>
</evidence>
<dbReference type="InterPro" id="IPR000086">
    <property type="entry name" value="NUDIX_hydrolase_dom"/>
</dbReference>
<dbReference type="GO" id="GO:0005737">
    <property type="term" value="C:cytoplasm"/>
    <property type="evidence" value="ECO:0007669"/>
    <property type="project" value="TreeGrafter"/>
</dbReference>
<dbReference type="Proteomes" id="UP000248806">
    <property type="component" value="Unassembled WGS sequence"/>
</dbReference>
<proteinExistence type="inferred from homology"/>
<evidence type="ECO:0000259" key="6">
    <source>
        <dbReference type="PROSITE" id="PS51462"/>
    </source>
</evidence>
<dbReference type="GO" id="GO:0046872">
    <property type="term" value="F:metal ion binding"/>
    <property type="evidence" value="ECO:0007669"/>
    <property type="project" value="UniProtKB-KW"/>
</dbReference>
<dbReference type="PANTHER" id="PTHR43758">
    <property type="entry name" value="7,8-DIHYDRO-8-OXOGUANINE TRIPHOSPHATASE"/>
    <property type="match status" value="1"/>
</dbReference>
<dbReference type="GO" id="GO:0008413">
    <property type="term" value="F:8-oxo-7,8-dihydroguanosine triphosphate pyrophosphatase activity"/>
    <property type="evidence" value="ECO:0007669"/>
    <property type="project" value="TreeGrafter"/>
</dbReference>
<keyword evidence="4" id="KW-0378">Hydrolase</keyword>
<sequence length="133" mass="15095">MTSFIDKLAWVYLVDRQVLCARSRGKDTYYLPGGKREGAETDQEALSREVREELGIELIPETITYFGQFSAQAHGKAEGTVVQMTCYTGQFRGEIQALAEVEEVAWLQYKDKTKVSQVTQQIFEHLKEQGLLA</sequence>
<dbReference type="SUPFAM" id="SSF55811">
    <property type="entry name" value="Nudix"/>
    <property type="match status" value="1"/>
</dbReference>
<feature type="domain" description="Nudix hydrolase" evidence="6">
    <location>
        <begin position="1"/>
        <end position="131"/>
    </location>
</feature>
<evidence type="ECO:0000256" key="2">
    <source>
        <dbReference type="ARBA" id="ARBA00005582"/>
    </source>
</evidence>
<comment type="caution">
    <text evidence="7">The sequence shown here is derived from an EMBL/GenBank/DDBJ whole genome shotgun (WGS) entry which is preliminary data.</text>
</comment>
<keyword evidence="5" id="KW-0460">Magnesium</keyword>
<accession>A0A326U5T7</accession>
<dbReference type="RefSeq" id="WP_111323376.1">
    <property type="nucleotide sequence ID" value="NZ_BIFX01000001.1"/>
</dbReference>
<evidence type="ECO:0000256" key="3">
    <source>
        <dbReference type="ARBA" id="ARBA00022723"/>
    </source>
</evidence>
<dbReference type="InterPro" id="IPR020084">
    <property type="entry name" value="NUDIX_hydrolase_CS"/>
</dbReference>
<dbReference type="CDD" id="cd04690">
    <property type="entry name" value="NUDIX_Hydrolase"/>
    <property type="match status" value="1"/>
</dbReference>
<dbReference type="PROSITE" id="PS00893">
    <property type="entry name" value="NUDIX_BOX"/>
    <property type="match status" value="1"/>
</dbReference>
<dbReference type="Pfam" id="PF00293">
    <property type="entry name" value="NUDIX"/>
    <property type="match status" value="1"/>
</dbReference>
<dbReference type="OrthoDB" id="3532303at2"/>
<reference evidence="7 8" key="1">
    <citation type="submission" date="2018-06" db="EMBL/GenBank/DDBJ databases">
        <title>Genomic Encyclopedia of Archaeal and Bacterial Type Strains, Phase II (KMG-II): from individual species to whole genera.</title>
        <authorList>
            <person name="Goeker M."/>
        </authorList>
    </citation>
    <scope>NUCLEOTIDE SEQUENCE [LARGE SCALE GENOMIC DNA]</scope>
    <source>
        <strain evidence="7 8">ATCC BAA-1881</strain>
    </source>
</reference>
<dbReference type="EMBL" id="QKUF01000009">
    <property type="protein sequence ID" value="PZW29311.1"/>
    <property type="molecule type" value="Genomic_DNA"/>
</dbReference>